<reference evidence="1" key="1">
    <citation type="submission" date="2020-05" db="EMBL/GenBank/DDBJ databases">
        <authorList>
            <person name="Chiriac C."/>
            <person name="Salcher M."/>
            <person name="Ghai R."/>
            <person name="Kavagutti S V."/>
        </authorList>
    </citation>
    <scope>NUCLEOTIDE SEQUENCE</scope>
</reference>
<evidence type="ECO:0000313" key="1">
    <source>
        <dbReference type="EMBL" id="CAB4185721.1"/>
    </source>
</evidence>
<organism evidence="1">
    <name type="scientific">uncultured Caudovirales phage</name>
    <dbReference type="NCBI Taxonomy" id="2100421"/>
    <lineage>
        <taxon>Viruses</taxon>
        <taxon>Duplodnaviria</taxon>
        <taxon>Heunggongvirae</taxon>
        <taxon>Uroviricota</taxon>
        <taxon>Caudoviricetes</taxon>
        <taxon>Peduoviridae</taxon>
        <taxon>Maltschvirus</taxon>
        <taxon>Maltschvirus maltsch</taxon>
    </lineage>
</organism>
<name>A0A6J5QWG7_9CAUD</name>
<sequence>MSFFVKKAEPKEIKIPQRIRNLDRASLLQWFDNSIMSLGASFDKWRYHDGPIGEVDDAIIALNNIWEELQGRVDAHN</sequence>
<gene>
    <name evidence="1" type="ORF">UFOVP1130_108</name>
</gene>
<proteinExistence type="predicted"/>
<dbReference type="EMBL" id="LR797078">
    <property type="protein sequence ID" value="CAB4185721.1"/>
    <property type="molecule type" value="Genomic_DNA"/>
</dbReference>
<protein>
    <submittedName>
        <fullName evidence="1">Uncharacterized protein</fullName>
    </submittedName>
</protein>
<accession>A0A6J5QWG7</accession>